<evidence type="ECO:0000256" key="1">
    <source>
        <dbReference type="ARBA" id="ARBA00001968"/>
    </source>
</evidence>
<evidence type="ECO:0000259" key="3">
    <source>
        <dbReference type="Pfam" id="PF13359"/>
    </source>
</evidence>
<dbReference type="AlphaFoldDB" id="A0A0K2V1A9"/>
<keyword evidence="2" id="KW-0479">Metal-binding</keyword>
<name>A0A0K2V1A9_LEPSM</name>
<reference evidence="4" key="1">
    <citation type="submission" date="2014-05" db="EMBL/GenBank/DDBJ databases">
        <authorList>
            <person name="Chronopoulou M."/>
        </authorList>
    </citation>
    <scope>NUCLEOTIDE SEQUENCE</scope>
    <source>
        <tissue evidence="4">Whole organism</tissue>
    </source>
</reference>
<dbReference type="PANTHER" id="PTHR23080">
    <property type="entry name" value="THAP DOMAIN PROTEIN"/>
    <property type="match status" value="1"/>
</dbReference>
<dbReference type="PANTHER" id="PTHR23080:SF143">
    <property type="entry name" value="SI:DKEY-56D12.4"/>
    <property type="match status" value="1"/>
</dbReference>
<proteinExistence type="predicted"/>
<protein>
    <submittedName>
        <fullName evidence="4">Putative LOC100637207 [Amphimedon queenslandica]</fullName>
    </submittedName>
</protein>
<accession>A0A0K2V1A9</accession>
<sequence>MFKIHRTSVFRTWLNFMYYQFKEMDLFLTNDIIDMYMPEDFKSKFPNTRIAFDATEVKINKPSNLADQRATWSYYKNSNMVKVMVGISPRGVVTYISPVYGGSCSDRQIIEISDLLKKKRLTSGDAIMTDRRILVQDLFANQNVKVNTPTPMRRIYQFQGATAINERKIYSKRIHVERIIGLAKTYKILQGEHDRHKTHLVGRIIYVCFIFCNFTKNIVSQSA</sequence>
<evidence type="ECO:0000256" key="2">
    <source>
        <dbReference type="ARBA" id="ARBA00022723"/>
    </source>
</evidence>
<dbReference type="OrthoDB" id="7331812at2759"/>
<dbReference type="EMBL" id="HACA01026937">
    <property type="protein sequence ID" value="CDW44298.1"/>
    <property type="molecule type" value="Transcribed_RNA"/>
</dbReference>
<dbReference type="Pfam" id="PF13359">
    <property type="entry name" value="DDE_Tnp_4"/>
    <property type="match status" value="1"/>
</dbReference>
<evidence type="ECO:0000313" key="4">
    <source>
        <dbReference type="EMBL" id="CDW44298.1"/>
    </source>
</evidence>
<organism evidence="4">
    <name type="scientific">Lepeophtheirus salmonis</name>
    <name type="common">Salmon louse</name>
    <name type="synonym">Caligus salmonis</name>
    <dbReference type="NCBI Taxonomy" id="72036"/>
    <lineage>
        <taxon>Eukaryota</taxon>
        <taxon>Metazoa</taxon>
        <taxon>Ecdysozoa</taxon>
        <taxon>Arthropoda</taxon>
        <taxon>Crustacea</taxon>
        <taxon>Multicrustacea</taxon>
        <taxon>Hexanauplia</taxon>
        <taxon>Copepoda</taxon>
        <taxon>Siphonostomatoida</taxon>
        <taxon>Caligidae</taxon>
        <taxon>Lepeophtheirus</taxon>
    </lineage>
</organism>
<feature type="domain" description="DDE Tnp4" evidence="3">
    <location>
        <begin position="53"/>
        <end position="213"/>
    </location>
</feature>
<dbReference type="InterPro" id="IPR027806">
    <property type="entry name" value="HARBI1_dom"/>
</dbReference>
<dbReference type="GO" id="GO:0046872">
    <property type="term" value="F:metal ion binding"/>
    <property type="evidence" value="ECO:0007669"/>
    <property type="project" value="UniProtKB-KW"/>
</dbReference>
<comment type="cofactor">
    <cofactor evidence="1">
        <name>a divalent metal cation</name>
        <dbReference type="ChEBI" id="CHEBI:60240"/>
    </cofactor>
</comment>